<protein>
    <submittedName>
        <fullName evidence="1">Uncharacterized protein</fullName>
    </submittedName>
</protein>
<reference evidence="1 2" key="2">
    <citation type="journal article" date="2022" name="Mol. Ecol. Resour.">
        <title>The genomes of chicory, endive, great burdock and yacon provide insights into Asteraceae paleo-polyploidization history and plant inulin production.</title>
        <authorList>
            <person name="Fan W."/>
            <person name="Wang S."/>
            <person name="Wang H."/>
            <person name="Wang A."/>
            <person name="Jiang F."/>
            <person name="Liu H."/>
            <person name="Zhao H."/>
            <person name="Xu D."/>
            <person name="Zhang Y."/>
        </authorList>
    </citation>
    <scope>NUCLEOTIDE SEQUENCE [LARGE SCALE GENOMIC DNA]</scope>
    <source>
        <strain evidence="2">cv. Niubang</strain>
    </source>
</reference>
<evidence type="ECO:0000313" key="1">
    <source>
        <dbReference type="EMBL" id="KAI3677684.1"/>
    </source>
</evidence>
<comment type="caution">
    <text evidence="1">The sequence shown here is derived from an EMBL/GenBank/DDBJ whole genome shotgun (WGS) entry which is preliminary data.</text>
</comment>
<sequence>MVLPDFWYYMAMVDLSYLIGQCNGDMSSEGFPALALVKRVLMLICILDKHWLVGEFDMESMVLTIYDSLKLSST</sequence>
<name>A0ACB8Y5U9_ARCLA</name>
<dbReference type="EMBL" id="CM042060">
    <property type="protein sequence ID" value="KAI3677684.1"/>
    <property type="molecule type" value="Genomic_DNA"/>
</dbReference>
<reference evidence="2" key="1">
    <citation type="journal article" date="2022" name="Mol. Ecol. Resour.">
        <title>The genomes of chicory, endive, great burdock and yacon provide insights into Asteraceae palaeo-polyploidization history and plant inulin production.</title>
        <authorList>
            <person name="Fan W."/>
            <person name="Wang S."/>
            <person name="Wang H."/>
            <person name="Wang A."/>
            <person name="Jiang F."/>
            <person name="Liu H."/>
            <person name="Zhao H."/>
            <person name="Xu D."/>
            <person name="Zhang Y."/>
        </authorList>
    </citation>
    <scope>NUCLEOTIDE SEQUENCE [LARGE SCALE GENOMIC DNA]</scope>
    <source>
        <strain evidence="2">cv. Niubang</strain>
    </source>
</reference>
<accession>A0ACB8Y5U9</accession>
<proteinExistence type="predicted"/>
<keyword evidence="2" id="KW-1185">Reference proteome</keyword>
<gene>
    <name evidence="1" type="ORF">L6452_36950</name>
</gene>
<evidence type="ECO:0000313" key="2">
    <source>
        <dbReference type="Proteomes" id="UP001055879"/>
    </source>
</evidence>
<organism evidence="1 2">
    <name type="scientific">Arctium lappa</name>
    <name type="common">Greater burdock</name>
    <name type="synonym">Lappa major</name>
    <dbReference type="NCBI Taxonomy" id="4217"/>
    <lineage>
        <taxon>Eukaryota</taxon>
        <taxon>Viridiplantae</taxon>
        <taxon>Streptophyta</taxon>
        <taxon>Embryophyta</taxon>
        <taxon>Tracheophyta</taxon>
        <taxon>Spermatophyta</taxon>
        <taxon>Magnoliopsida</taxon>
        <taxon>eudicotyledons</taxon>
        <taxon>Gunneridae</taxon>
        <taxon>Pentapetalae</taxon>
        <taxon>asterids</taxon>
        <taxon>campanulids</taxon>
        <taxon>Asterales</taxon>
        <taxon>Asteraceae</taxon>
        <taxon>Carduoideae</taxon>
        <taxon>Cardueae</taxon>
        <taxon>Arctiinae</taxon>
        <taxon>Arctium</taxon>
    </lineage>
</organism>
<dbReference type="Proteomes" id="UP001055879">
    <property type="component" value="Linkage Group LG14"/>
</dbReference>